<accession>A0A8J3GBP2</accession>
<dbReference type="InterPro" id="IPR001296">
    <property type="entry name" value="Glyco_trans_1"/>
</dbReference>
<evidence type="ECO:0000313" key="4">
    <source>
        <dbReference type="Proteomes" id="UP000598271"/>
    </source>
</evidence>
<dbReference type="Pfam" id="PF13439">
    <property type="entry name" value="Glyco_transf_4"/>
    <property type="match status" value="1"/>
</dbReference>
<reference evidence="3 4" key="1">
    <citation type="journal article" date="2014" name="Int. J. Syst. Evol. Microbiol.">
        <title>Complete genome sequence of Corynebacterium casei LMG S-19264T (=DSM 44701T), isolated from a smear-ripened cheese.</title>
        <authorList>
            <consortium name="US DOE Joint Genome Institute (JGI-PGF)"/>
            <person name="Walter F."/>
            <person name="Albersmeier A."/>
            <person name="Kalinowski J."/>
            <person name="Ruckert C."/>
        </authorList>
    </citation>
    <scope>NUCLEOTIDE SEQUENCE [LARGE SCALE GENOMIC DNA]</scope>
    <source>
        <strain evidence="3 4">KCTC 12866</strain>
    </source>
</reference>
<dbReference type="Proteomes" id="UP000598271">
    <property type="component" value="Unassembled WGS sequence"/>
</dbReference>
<sequence length="277" mass="30772">MTHTPAVRAAVSSSVPLILHAHELEFQVVNRLSEAWIYKVLHRSSRIIACAQAVANFYSNTYAVPAEKITVLHGPVNLQRLVNNSPKAPAARSPLPDTVVLGVVANLYYLKGPDLLIEAMVKVLEAYGGSLKLCWLGAPKQDTPYLLAIRKLIQSKGLSDYIDIQPASSQTAAFYQNLDIFVLPSRTEAFPLVILEAMLFEKPVVAMDVGGIREVVDSKTGYLVKDRTPEGLARGIMHFVKDKKLRRQTGKNGRMRVLNNFEAEIQTPKWLEILENL</sequence>
<gene>
    <name evidence="3" type="ORF">GCM10007390_42930</name>
</gene>
<evidence type="ECO:0000313" key="3">
    <source>
        <dbReference type="EMBL" id="GHB83339.1"/>
    </source>
</evidence>
<organism evidence="3 4">
    <name type="scientific">Persicitalea jodogahamensis</name>
    <dbReference type="NCBI Taxonomy" id="402147"/>
    <lineage>
        <taxon>Bacteria</taxon>
        <taxon>Pseudomonadati</taxon>
        <taxon>Bacteroidota</taxon>
        <taxon>Cytophagia</taxon>
        <taxon>Cytophagales</taxon>
        <taxon>Spirosomataceae</taxon>
        <taxon>Persicitalea</taxon>
    </lineage>
</organism>
<protein>
    <submittedName>
        <fullName evidence="3">Uncharacterized protein</fullName>
    </submittedName>
</protein>
<dbReference type="EMBL" id="BMXF01000005">
    <property type="protein sequence ID" value="GHB83339.1"/>
    <property type="molecule type" value="Genomic_DNA"/>
</dbReference>
<dbReference type="AlphaFoldDB" id="A0A8J3GBP2"/>
<dbReference type="InterPro" id="IPR028098">
    <property type="entry name" value="Glyco_trans_4-like_N"/>
</dbReference>
<dbReference type="PANTHER" id="PTHR12526">
    <property type="entry name" value="GLYCOSYLTRANSFERASE"/>
    <property type="match status" value="1"/>
</dbReference>
<name>A0A8J3GBP2_9BACT</name>
<proteinExistence type="predicted"/>
<comment type="caution">
    <text evidence="3">The sequence shown here is derived from an EMBL/GenBank/DDBJ whole genome shotgun (WGS) entry which is preliminary data.</text>
</comment>
<evidence type="ECO:0000259" key="2">
    <source>
        <dbReference type="Pfam" id="PF13439"/>
    </source>
</evidence>
<dbReference type="SUPFAM" id="SSF53756">
    <property type="entry name" value="UDP-Glycosyltransferase/glycogen phosphorylase"/>
    <property type="match status" value="1"/>
</dbReference>
<dbReference type="Pfam" id="PF00534">
    <property type="entry name" value="Glycos_transf_1"/>
    <property type="match status" value="1"/>
</dbReference>
<dbReference type="Gene3D" id="3.40.50.2000">
    <property type="entry name" value="Glycogen Phosphorylase B"/>
    <property type="match status" value="2"/>
</dbReference>
<dbReference type="GO" id="GO:0016757">
    <property type="term" value="F:glycosyltransferase activity"/>
    <property type="evidence" value="ECO:0007669"/>
    <property type="project" value="InterPro"/>
</dbReference>
<dbReference type="CDD" id="cd03801">
    <property type="entry name" value="GT4_PimA-like"/>
    <property type="match status" value="1"/>
</dbReference>
<feature type="domain" description="Glycosyl transferase family 1" evidence="1">
    <location>
        <begin position="97"/>
        <end position="254"/>
    </location>
</feature>
<keyword evidence="4" id="KW-1185">Reference proteome</keyword>
<feature type="domain" description="Glycosyltransferase subfamily 4-like N-terminal" evidence="2">
    <location>
        <begin position="6"/>
        <end position="80"/>
    </location>
</feature>
<evidence type="ECO:0000259" key="1">
    <source>
        <dbReference type="Pfam" id="PF00534"/>
    </source>
</evidence>